<sequence length="79" mass="9146">MDNHDLKKSIERLQHLRDVHHSQLDAGALAELDDVLQQLKRLAESGRRDIQLGELGLRVLRILDVALRLVTNLTDLMRW</sequence>
<keyword evidence="2" id="KW-1185">Reference proteome</keyword>
<organism evidence="1 2">
    <name type="scientific">Candidatus Accumulibacter adjunctus</name>
    <dbReference type="NCBI Taxonomy" id="1454001"/>
    <lineage>
        <taxon>Bacteria</taxon>
        <taxon>Pseudomonadati</taxon>
        <taxon>Pseudomonadota</taxon>
        <taxon>Betaproteobacteria</taxon>
        <taxon>Candidatus Accumulibacter</taxon>
    </lineage>
</organism>
<reference evidence="1" key="1">
    <citation type="submission" date="2014-02" db="EMBL/GenBank/DDBJ databases">
        <title>Expanding our view of genomic diversity in Candidatus Accumulibacter clades.</title>
        <authorList>
            <person name="Skennerton C.T."/>
            <person name="Barr J.J."/>
            <person name="Slater F.R."/>
            <person name="Bond P.L."/>
            <person name="Tyson G.W."/>
        </authorList>
    </citation>
    <scope>NUCLEOTIDE SEQUENCE [LARGE SCALE GENOMIC DNA]</scope>
</reference>
<dbReference type="STRING" id="1454001.AW08_03030"/>
<gene>
    <name evidence="1" type="ORF">AW08_03030</name>
</gene>
<accession>A0A011PHB6</accession>
<evidence type="ECO:0000313" key="1">
    <source>
        <dbReference type="EMBL" id="EXI65659.1"/>
    </source>
</evidence>
<dbReference type="AlphaFoldDB" id="A0A011PHB6"/>
<dbReference type="Proteomes" id="UP000020218">
    <property type="component" value="Unassembled WGS sequence"/>
</dbReference>
<proteinExistence type="predicted"/>
<protein>
    <submittedName>
        <fullName evidence="1">Uncharacterized protein</fullName>
    </submittedName>
</protein>
<dbReference type="EMBL" id="JFAX01000020">
    <property type="protein sequence ID" value="EXI65659.1"/>
    <property type="molecule type" value="Genomic_DNA"/>
</dbReference>
<evidence type="ECO:0000313" key="2">
    <source>
        <dbReference type="Proteomes" id="UP000020218"/>
    </source>
</evidence>
<comment type="caution">
    <text evidence="1">The sequence shown here is derived from an EMBL/GenBank/DDBJ whole genome shotgun (WGS) entry which is preliminary data.</text>
</comment>
<name>A0A011PHB6_9PROT</name>